<evidence type="ECO:0000256" key="12">
    <source>
        <dbReference type="ARBA" id="ARBA00029757"/>
    </source>
</evidence>
<evidence type="ECO:0000256" key="9">
    <source>
        <dbReference type="ARBA" id="ARBA00022777"/>
    </source>
</evidence>
<keyword evidence="10 13" id="KW-0067">ATP-binding</keyword>
<dbReference type="PANTHER" id="PTHR42724">
    <property type="entry name" value="TETRAACYLDISACCHARIDE 4'-KINASE"/>
    <property type="match status" value="1"/>
</dbReference>
<evidence type="ECO:0000256" key="1">
    <source>
        <dbReference type="ARBA" id="ARBA00002274"/>
    </source>
</evidence>
<evidence type="ECO:0000256" key="7">
    <source>
        <dbReference type="ARBA" id="ARBA00022679"/>
    </source>
</evidence>
<dbReference type="NCBIfam" id="TIGR00682">
    <property type="entry name" value="lpxK"/>
    <property type="match status" value="1"/>
</dbReference>
<dbReference type="RefSeq" id="WP_043746806.1">
    <property type="nucleotide sequence ID" value="NZ_SSFD01000065.1"/>
</dbReference>
<evidence type="ECO:0000256" key="11">
    <source>
        <dbReference type="ARBA" id="ARBA00023098"/>
    </source>
</evidence>
<protein>
    <recommendedName>
        <fullName evidence="4 13">Tetraacyldisaccharide 4'-kinase</fullName>
        <ecNumber evidence="3 13">2.7.1.130</ecNumber>
    </recommendedName>
    <alternativeName>
        <fullName evidence="12 13">Lipid A 4'-kinase</fullName>
    </alternativeName>
</protein>
<comment type="pathway">
    <text evidence="2 13">Glycolipid biosynthesis; lipid IV(A) biosynthesis; lipid IV(A) from (3R)-3-hydroxytetradecanoyl-[acyl-carrier-protein] and UDP-N-acetyl-alpha-D-glucosamine: step 6/6.</text>
</comment>
<dbReference type="GO" id="GO:0009245">
    <property type="term" value="P:lipid A biosynthetic process"/>
    <property type="evidence" value="ECO:0007669"/>
    <property type="project" value="UniProtKB-UniRule"/>
</dbReference>
<accession>A0A5C7SYW6</accession>
<dbReference type="EMBL" id="SSFD01000065">
    <property type="protein sequence ID" value="TXH88833.1"/>
    <property type="molecule type" value="Genomic_DNA"/>
</dbReference>
<dbReference type="SUPFAM" id="SSF52540">
    <property type="entry name" value="P-loop containing nucleoside triphosphate hydrolases"/>
    <property type="match status" value="1"/>
</dbReference>
<evidence type="ECO:0000256" key="13">
    <source>
        <dbReference type="HAMAP-Rule" id="MF_00409"/>
    </source>
</evidence>
<dbReference type="HAMAP" id="MF_00409">
    <property type="entry name" value="LpxK"/>
    <property type="match status" value="1"/>
</dbReference>
<gene>
    <name evidence="13" type="primary">lpxK</name>
    <name evidence="14" type="ORF">E6Q80_04840</name>
</gene>
<dbReference type="Proteomes" id="UP000321192">
    <property type="component" value="Unassembled WGS sequence"/>
</dbReference>
<keyword evidence="11 13" id="KW-0443">Lipid metabolism</keyword>
<evidence type="ECO:0000256" key="3">
    <source>
        <dbReference type="ARBA" id="ARBA00012071"/>
    </source>
</evidence>
<feature type="binding site" evidence="13">
    <location>
        <begin position="53"/>
        <end position="60"/>
    </location>
    <ligand>
        <name>ATP</name>
        <dbReference type="ChEBI" id="CHEBI:30616"/>
    </ligand>
</feature>
<organism evidence="14 15">
    <name type="scientific">Thauera aminoaromatica</name>
    <dbReference type="NCBI Taxonomy" id="164330"/>
    <lineage>
        <taxon>Bacteria</taxon>
        <taxon>Pseudomonadati</taxon>
        <taxon>Pseudomonadota</taxon>
        <taxon>Betaproteobacteria</taxon>
        <taxon>Rhodocyclales</taxon>
        <taxon>Zoogloeaceae</taxon>
        <taxon>Thauera</taxon>
    </lineage>
</organism>
<dbReference type="PANTHER" id="PTHR42724:SF1">
    <property type="entry name" value="TETRAACYLDISACCHARIDE 4'-KINASE, MITOCHONDRIAL-RELATED"/>
    <property type="match status" value="1"/>
</dbReference>
<dbReference type="GO" id="GO:0009244">
    <property type="term" value="P:lipopolysaccharide core region biosynthetic process"/>
    <property type="evidence" value="ECO:0007669"/>
    <property type="project" value="TreeGrafter"/>
</dbReference>
<dbReference type="AlphaFoldDB" id="A0A5C7SYW6"/>
<name>A0A5C7SYW6_THASP</name>
<dbReference type="GO" id="GO:0005524">
    <property type="term" value="F:ATP binding"/>
    <property type="evidence" value="ECO:0007669"/>
    <property type="project" value="UniProtKB-UniRule"/>
</dbReference>
<keyword evidence="6 13" id="KW-0441">Lipid A biosynthesis</keyword>
<evidence type="ECO:0000256" key="10">
    <source>
        <dbReference type="ARBA" id="ARBA00022840"/>
    </source>
</evidence>
<comment type="similarity">
    <text evidence="13">Belongs to the LpxK family.</text>
</comment>
<evidence type="ECO:0000313" key="15">
    <source>
        <dbReference type="Proteomes" id="UP000321192"/>
    </source>
</evidence>
<dbReference type="GO" id="GO:0005886">
    <property type="term" value="C:plasma membrane"/>
    <property type="evidence" value="ECO:0007669"/>
    <property type="project" value="TreeGrafter"/>
</dbReference>
<keyword evidence="9 13" id="KW-0418">Kinase</keyword>
<proteinExistence type="inferred from homology"/>
<comment type="catalytic activity">
    <reaction evidence="13">
        <text>a lipid A disaccharide + ATP = a lipid IVA + ADP + H(+)</text>
        <dbReference type="Rhea" id="RHEA:67840"/>
        <dbReference type="ChEBI" id="CHEBI:15378"/>
        <dbReference type="ChEBI" id="CHEBI:30616"/>
        <dbReference type="ChEBI" id="CHEBI:176343"/>
        <dbReference type="ChEBI" id="CHEBI:176425"/>
        <dbReference type="ChEBI" id="CHEBI:456216"/>
        <dbReference type="EC" id="2.7.1.130"/>
    </reaction>
</comment>
<sequence length="335" mass="35454">MAAQAPAFWQRRGLLAQALRPLSLLFGFLARRRRALTQPQRLPVPVIVVGNVAVGGSGKTPVVDWLAGVLRVAGHHPGIVSRGHGGTASAQGGLALVPADGDPGRYGDEPVLLARLTACPLVVGQDRPAAARALLRLHPECDVLIADDGMQHYHLARDLEIAVVDAATLGNRLLLPAGPLREPLARLAEVDLVLAHGELDAELRAAIGGVPVFPMRLFGEEVVALADPACRLPLAALRGRRVHAVAGIGRPQRFFDQLAAAGLEVVAHAFPDHHRFVAADLVFGDASPILMTAKDAVKCRAFAPADCWEYPVRAQIGSGAAERILEKLEDGRTSA</sequence>
<evidence type="ECO:0000256" key="8">
    <source>
        <dbReference type="ARBA" id="ARBA00022741"/>
    </source>
</evidence>
<evidence type="ECO:0000256" key="5">
    <source>
        <dbReference type="ARBA" id="ARBA00022516"/>
    </source>
</evidence>
<evidence type="ECO:0000256" key="6">
    <source>
        <dbReference type="ARBA" id="ARBA00022556"/>
    </source>
</evidence>
<evidence type="ECO:0000256" key="2">
    <source>
        <dbReference type="ARBA" id="ARBA00004870"/>
    </source>
</evidence>
<comment type="caution">
    <text evidence="14">The sequence shown here is derived from an EMBL/GenBank/DDBJ whole genome shotgun (WGS) entry which is preliminary data.</text>
</comment>
<comment type="function">
    <text evidence="1 13">Transfers the gamma-phosphate of ATP to the 4'-position of a tetraacyldisaccharide 1-phosphate intermediate (termed DS-1-P) to form tetraacyldisaccharide 1,4'-bis-phosphate (lipid IVA).</text>
</comment>
<keyword evidence="5 13" id="KW-0444">Lipid biosynthesis</keyword>
<dbReference type="Pfam" id="PF02606">
    <property type="entry name" value="LpxK"/>
    <property type="match status" value="1"/>
</dbReference>
<dbReference type="EC" id="2.7.1.130" evidence="3 13"/>
<dbReference type="GO" id="GO:0009029">
    <property type="term" value="F:lipid-A 4'-kinase activity"/>
    <property type="evidence" value="ECO:0007669"/>
    <property type="project" value="UniProtKB-UniRule"/>
</dbReference>
<reference evidence="14 15" key="1">
    <citation type="submission" date="2018-09" db="EMBL/GenBank/DDBJ databases">
        <title>Metagenome Assembled Genomes from an Advanced Water Purification Facility.</title>
        <authorList>
            <person name="Stamps B.W."/>
            <person name="Spear J.R."/>
        </authorList>
    </citation>
    <scope>NUCLEOTIDE SEQUENCE [LARGE SCALE GENOMIC DNA]</scope>
    <source>
        <strain evidence="14">Bin_27_1</strain>
    </source>
</reference>
<evidence type="ECO:0000313" key="14">
    <source>
        <dbReference type="EMBL" id="TXH88833.1"/>
    </source>
</evidence>
<dbReference type="InterPro" id="IPR027417">
    <property type="entry name" value="P-loop_NTPase"/>
</dbReference>
<dbReference type="UniPathway" id="UPA00359">
    <property type="reaction ID" value="UER00482"/>
</dbReference>
<evidence type="ECO:0000256" key="4">
    <source>
        <dbReference type="ARBA" id="ARBA00016436"/>
    </source>
</evidence>
<keyword evidence="8 13" id="KW-0547">Nucleotide-binding</keyword>
<dbReference type="InterPro" id="IPR003758">
    <property type="entry name" value="LpxK"/>
</dbReference>
<keyword evidence="7 13" id="KW-0808">Transferase</keyword>